<proteinExistence type="inferred from homology"/>
<dbReference type="InterPro" id="IPR032819">
    <property type="entry name" value="TruB_C"/>
</dbReference>
<keyword evidence="4 5" id="KW-0413">Isomerase</keyword>
<feature type="domain" description="tRNA pseudouridylate synthase B C-terminal" evidence="7">
    <location>
        <begin position="180"/>
        <end position="240"/>
    </location>
</feature>
<evidence type="ECO:0000256" key="3">
    <source>
        <dbReference type="ARBA" id="ARBA00022694"/>
    </source>
</evidence>
<organism evidence="8 9">
    <name type="scientific">Dokdonella fugitiva</name>
    <dbReference type="NCBI Taxonomy" id="328517"/>
    <lineage>
        <taxon>Bacteria</taxon>
        <taxon>Pseudomonadati</taxon>
        <taxon>Pseudomonadota</taxon>
        <taxon>Gammaproteobacteria</taxon>
        <taxon>Lysobacterales</taxon>
        <taxon>Rhodanobacteraceae</taxon>
        <taxon>Dokdonella</taxon>
    </lineage>
</organism>
<sequence length="310" mass="32990">MVKPVWRDVHGILLLDKSAGLSSNQALQKARRLFRADKAGHTGSLDPLATGLLPVCFGEATKIAGLLLGARKAYAAECALGVSTTTDDAEGEVLERRVVPPLDDEAIRRAAAGLTGRITQVPPVYSALKQGGEPLYRRARRGEDVVAPAREVAVYRFDLLGRAGDRLRLEVECGSGTYVRSLVRDLGERLGCGAHVTALRRLWVEPFMQPRMFTLERLEALAAEGEAALDACLLPLERGLAALPQLAVSATEAILLGQGRRPVRPGATAVPLACAIDPTGRLVALVAIGDGGEMRVLRGFNAVTAPRSPV</sequence>
<dbReference type="EMBL" id="SLWQ01000008">
    <property type="protein sequence ID" value="TCO38244.1"/>
    <property type="molecule type" value="Genomic_DNA"/>
</dbReference>
<evidence type="ECO:0000256" key="4">
    <source>
        <dbReference type="ARBA" id="ARBA00023235"/>
    </source>
</evidence>
<name>A0A4R2I2J9_9GAMM</name>
<dbReference type="InterPro" id="IPR014780">
    <property type="entry name" value="tRNA_psdUridine_synth_TruB"/>
</dbReference>
<dbReference type="Proteomes" id="UP000294862">
    <property type="component" value="Unassembled WGS sequence"/>
</dbReference>
<dbReference type="PANTHER" id="PTHR13767">
    <property type="entry name" value="TRNA-PSEUDOURIDINE SYNTHASE"/>
    <property type="match status" value="1"/>
</dbReference>
<evidence type="ECO:0000256" key="2">
    <source>
        <dbReference type="ARBA" id="ARBA00005642"/>
    </source>
</evidence>
<dbReference type="NCBIfam" id="TIGR00431">
    <property type="entry name" value="TruB"/>
    <property type="match status" value="1"/>
</dbReference>
<keyword evidence="3 5" id="KW-0819">tRNA processing</keyword>
<dbReference type="PANTHER" id="PTHR13767:SF2">
    <property type="entry name" value="PSEUDOURIDYLATE SYNTHASE TRUB1"/>
    <property type="match status" value="1"/>
</dbReference>
<comment type="similarity">
    <text evidence="2 5">Belongs to the pseudouridine synthase TruB family. Type 1 subfamily.</text>
</comment>
<dbReference type="OrthoDB" id="9802309at2"/>
<dbReference type="Gene3D" id="3.30.2350.10">
    <property type="entry name" value="Pseudouridine synthase"/>
    <property type="match status" value="1"/>
</dbReference>
<comment type="catalytic activity">
    <reaction evidence="1 5">
        <text>uridine(55) in tRNA = pseudouridine(55) in tRNA</text>
        <dbReference type="Rhea" id="RHEA:42532"/>
        <dbReference type="Rhea" id="RHEA-COMP:10101"/>
        <dbReference type="Rhea" id="RHEA-COMP:10102"/>
        <dbReference type="ChEBI" id="CHEBI:65314"/>
        <dbReference type="ChEBI" id="CHEBI:65315"/>
        <dbReference type="EC" id="5.4.99.25"/>
    </reaction>
</comment>
<dbReference type="GO" id="GO:0160148">
    <property type="term" value="F:tRNA pseudouridine(55) synthase activity"/>
    <property type="evidence" value="ECO:0007669"/>
    <property type="project" value="UniProtKB-EC"/>
</dbReference>
<dbReference type="AlphaFoldDB" id="A0A4R2I2J9"/>
<dbReference type="InterPro" id="IPR020103">
    <property type="entry name" value="PsdUridine_synth_cat_dom_sf"/>
</dbReference>
<dbReference type="EC" id="5.4.99.25" evidence="5"/>
<evidence type="ECO:0000259" key="7">
    <source>
        <dbReference type="Pfam" id="PF16198"/>
    </source>
</evidence>
<comment type="function">
    <text evidence="5">Responsible for synthesis of pseudouridine from uracil-55 in the psi GC loop of transfer RNAs.</text>
</comment>
<dbReference type="GO" id="GO:0031119">
    <property type="term" value="P:tRNA pseudouridine synthesis"/>
    <property type="evidence" value="ECO:0007669"/>
    <property type="project" value="UniProtKB-UniRule"/>
</dbReference>
<evidence type="ECO:0000313" key="9">
    <source>
        <dbReference type="Proteomes" id="UP000294862"/>
    </source>
</evidence>
<dbReference type="HAMAP" id="MF_01080">
    <property type="entry name" value="TruB_bact"/>
    <property type="match status" value="1"/>
</dbReference>
<accession>A0A4R2I2J9</accession>
<feature type="domain" description="Pseudouridine synthase II N-terminal" evidence="6">
    <location>
        <begin position="31"/>
        <end position="179"/>
    </location>
</feature>
<dbReference type="GO" id="GO:0003723">
    <property type="term" value="F:RNA binding"/>
    <property type="evidence" value="ECO:0007669"/>
    <property type="project" value="InterPro"/>
</dbReference>
<dbReference type="RefSeq" id="WP_131999391.1">
    <property type="nucleotide sequence ID" value="NZ_SLWQ01000008.1"/>
</dbReference>
<feature type="active site" description="Nucleophile" evidence="5">
    <location>
        <position position="46"/>
    </location>
</feature>
<dbReference type="GO" id="GO:1990481">
    <property type="term" value="P:mRNA pseudouridine synthesis"/>
    <property type="evidence" value="ECO:0007669"/>
    <property type="project" value="TreeGrafter"/>
</dbReference>
<evidence type="ECO:0000313" key="8">
    <source>
        <dbReference type="EMBL" id="TCO38244.1"/>
    </source>
</evidence>
<evidence type="ECO:0000256" key="1">
    <source>
        <dbReference type="ARBA" id="ARBA00000385"/>
    </source>
</evidence>
<dbReference type="SUPFAM" id="SSF55120">
    <property type="entry name" value="Pseudouridine synthase"/>
    <property type="match status" value="1"/>
</dbReference>
<gene>
    <name evidence="5" type="primary">truB</name>
    <name evidence="8" type="ORF">EV148_10880</name>
</gene>
<reference evidence="8 9" key="1">
    <citation type="journal article" date="2015" name="Stand. Genomic Sci.">
        <title>Genomic Encyclopedia of Bacterial and Archaeal Type Strains, Phase III: the genomes of soil and plant-associated and newly described type strains.</title>
        <authorList>
            <person name="Whitman W.B."/>
            <person name="Woyke T."/>
            <person name="Klenk H.P."/>
            <person name="Zhou Y."/>
            <person name="Lilburn T.G."/>
            <person name="Beck B.J."/>
            <person name="De Vos P."/>
            <person name="Vandamme P."/>
            <person name="Eisen J.A."/>
            <person name="Garrity G."/>
            <person name="Hugenholtz P."/>
            <person name="Kyrpides N.C."/>
        </authorList>
    </citation>
    <scope>NUCLEOTIDE SEQUENCE [LARGE SCALE GENOMIC DNA]</scope>
    <source>
        <strain evidence="8 9">A3</strain>
    </source>
</reference>
<dbReference type="InterPro" id="IPR002501">
    <property type="entry name" value="PsdUridine_synth_N"/>
</dbReference>
<dbReference type="Pfam" id="PF16198">
    <property type="entry name" value="TruB_C_2"/>
    <property type="match status" value="1"/>
</dbReference>
<comment type="caution">
    <text evidence="8">The sequence shown here is derived from an EMBL/GenBank/DDBJ whole genome shotgun (WGS) entry which is preliminary data.</text>
</comment>
<keyword evidence="9" id="KW-1185">Reference proteome</keyword>
<evidence type="ECO:0000259" key="6">
    <source>
        <dbReference type="Pfam" id="PF01509"/>
    </source>
</evidence>
<dbReference type="CDD" id="cd02573">
    <property type="entry name" value="PseudoU_synth_EcTruB"/>
    <property type="match status" value="1"/>
</dbReference>
<dbReference type="Pfam" id="PF01509">
    <property type="entry name" value="TruB_N"/>
    <property type="match status" value="1"/>
</dbReference>
<evidence type="ECO:0000256" key="5">
    <source>
        <dbReference type="HAMAP-Rule" id="MF_01080"/>
    </source>
</evidence>
<protein>
    <recommendedName>
        <fullName evidence="5">tRNA pseudouridine synthase B</fullName>
        <ecNumber evidence="5">5.4.99.25</ecNumber>
    </recommendedName>
    <alternativeName>
        <fullName evidence="5">tRNA pseudouridine(55) synthase</fullName>
        <shortName evidence="5">Psi55 synthase</shortName>
    </alternativeName>
    <alternativeName>
        <fullName evidence="5">tRNA pseudouridylate synthase</fullName>
    </alternativeName>
    <alternativeName>
        <fullName evidence="5">tRNA-uridine isomerase</fullName>
    </alternativeName>
</protein>